<reference evidence="1" key="1">
    <citation type="submission" date="2022-07" db="EMBL/GenBank/DDBJ databases">
        <authorList>
            <person name="Li W.-J."/>
            <person name="Deng Q.-Q."/>
        </authorList>
    </citation>
    <scope>NUCLEOTIDE SEQUENCE</scope>
    <source>
        <strain evidence="1">SYSU M60031</strain>
    </source>
</reference>
<dbReference type="RefSeq" id="WP_254758669.1">
    <property type="nucleotide sequence ID" value="NZ_JANCLT010000004.1"/>
</dbReference>
<name>A0AA41X9H0_9BACI</name>
<evidence type="ECO:0000313" key="2">
    <source>
        <dbReference type="Proteomes" id="UP001156102"/>
    </source>
</evidence>
<evidence type="ECO:0000313" key="1">
    <source>
        <dbReference type="EMBL" id="MCP8968753.1"/>
    </source>
</evidence>
<gene>
    <name evidence="1" type="ORF">NK662_09400</name>
</gene>
<dbReference type="AlphaFoldDB" id="A0AA41X9H0"/>
<dbReference type="Pfam" id="PF07307">
    <property type="entry name" value="HEPPP_synt_1"/>
    <property type="match status" value="1"/>
</dbReference>
<protein>
    <submittedName>
        <fullName evidence="1">Heptaprenyl diphosphate synthase component 1</fullName>
    </submittedName>
</protein>
<accession>A0AA41X9H0</accession>
<dbReference type="GO" id="GO:0009234">
    <property type="term" value="P:menaquinone biosynthetic process"/>
    <property type="evidence" value="ECO:0007669"/>
    <property type="project" value="InterPro"/>
</dbReference>
<comment type="caution">
    <text evidence="1">The sequence shown here is derived from an EMBL/GenBank/DDBJ whole genome shotgun (WGS) entry which is preliminary data.</text>
</comment>
<sequence>MKHIYEDVTAIKEQLYNRLRHPYLMQYIDEPFVDDEKLLLLYSILKSARLPAAALQHYAVTIMLVQIALDTHEKVSNKGTEEGGRSHKYRQLTALAGDYYSGLYYYLLAQKSDISLIRVLAKGIEEVNEGKIVLHQQGGSDLRTLLGNVAVVESALLQKTCEHFNVPVWKPFVSSFLKMTRLQREYQCYQRGEESPVFRAFLHAEPEKNPFSLYEAHLRQEQEKLQQWAAAHPDSELAARLLENLLMKL</sequence>
<dbReference type="Proteomes" id="UP001156102">
    <property type="component" value="Unassembled WGS sequence"/>
</dbReference>
<proteinExistence type="predicted"/>
<dbReference type="EMBL" id="JANCLT010000004">
    <property type="protein sequence ID" value="MCP8968753.1"/>
    <property type="molecule type" value="Genomic_DNA"/>
</dbReference>
<organism evidence="1 2">
    <name type="scientific">Ectobacillus ponti</name>
    <dbReference type="NCBI Taxonomy" id="2961894"/>
    <lineage>
        <taxon>Bacteria</taxon>
        <taxon>Bacillati</taxon>
        <taxon>Bacillota</taxon>
        <taxon>Bacilli</taxon>
        <taxon>Bacillales</taxon>
        <taxon>Bacillaceae</taxon>
        <taxon>Ectobacillus</taxon>
    </lineage>
</organism>
<dbReference type="Gene3D" id="1.20.120.1450">
    <property type="match status" value="1"/>
</dbReference>
<dbReference type="InterPro" id="IPR009920">
    <property type="entry name" value="HEPPP_synth_su1"/>
</dbReference>
<keyword evidence="2" id="KW-1185">Reference proteome</keyword>